<organism evidence="1 2">
    <name type="scientific">Canavalia gladiata</name>
    <name type="common">Sword bean</name>
    <name type="synonym">Dolichos gladiatus</name>
    <dbReference type="NCBI Taxonomy" id="3824"/>
    <lineage>
        <taxon>Eukaryota</taxon>
        <taxon>Viridiplantae</taxon>
        <taxon>Streptophyta</taxon>
        <taxon>Embryophyta</taxon>
        <taxon>Tracheophyta</taxon>
        <taxon>Spermatophyta</taxon>
        <taxon>Magnoliopsida</taxon>
        <taxon>eudicotyledons</taxon>
        <taxon>Gunneridae</taxon>
        <taxon>Pentapetalae</taxon>
        <taxon>rosids</taxon>
        <taxon>fabids</taxon>
        <taxon>Fabales</taxon>
        <taxon>Fabaceae</taxon>
        <taxon>Papilionoideae</taxon>
        <taxon>50 kb inversion clade</taxon>
        <taxon>NPAAA clade</taxon>
        <taxon>indigoferoid/millettioid clade</taxon>
        <taxon>Phaseoleae</taxon>
        <taxon>Canavalia</taxon>
    </lineage>
</organism>
<keyword evidence="2" id="KW-1185">Reference proteome</keyword>
<accession>A0AAN9MWS7</accession>
<evidence type="ECO:0000313" key="2">
    <source>
        <dbReference type="Proteomes" id="UP001367508"/>
    </source>
</evidence>
<comment type="caution">
    <text evidence="1">The sequence shown here is derived from an EMBL/GenBank/DDBJ whole genome shotgun (WGS) entry which is preliminary data.</text>
</comment>
<evidence type="ECO:0000313" key="1">
    <source>
        <dbReference type="EMBL" id="KAK7362475.1"/>
    </source>
</evidence>
<sequence>MESRLKQIEGDYKENFRRKYLQENSFTNESWQATIEATYDFAVGQVEMEFKEKLGTAIQSMLRWLRNDKADAPVKEIQAKLN</sequence>
<reference evidence="1 2" key="1">
    <citation type="submission" date="2024-01" db="EMBL/GenBank/DDBJ databases">
        <title>The genomes of 5 underutilized Papilionoideae crops provide insights into root nodulation and disease resistanc.</title>
        <authorList>
            <person name="Jiang F."/>
        </authorList>
    </citation>
    <scope>NUCLEOTIDE SEQUENCE [LARGE SCALE GENOMIC DNA]</scope>
    <source>
        <strain evidence="1">LVBAO_FW01</strain>
        <tissue evidence="1">Leaves</tissue>
    </source>
</reference>
<dbReference type="EMBL" id="JAYMYQ010000001">
    <property type="protein sequence ID" value="KAK7362475.1"/>
    <property type="molecule type" value="Genomic_DNA"/>
</dbReference>
<protein>
    <submittedName>
        <fullName evidence="1">Uncharacterized protein</fullName>
    </submittedName>
</protein>
<name>A0AAN9MWS7_CANGL</name>
<proteinExistence type="predicted"/>
<dbReference type="AlphaFoldDB" id="A0AAN9MWS7"/>
<dbReference type="Proteomes" id="UP001367508">
    <property type="component" value="Unassembled WGS sequence"/>
</dbReference>
<gene>
    <name evidence="1" type="ORF">VNO77_04589</name>
</gene>